<dbReference type="EMBL" id="ML976615">
    <property type="protein sequence ID" value="KAF1849199.1"/>
    <property type="molecule type" value="Genomic_DNA"/>
</dbReference>
<accession>A0A9P4LCI4</accession>
<dbReference type="RefSeq" id="XP_040791762.1">
    <property type="nucleotide sequence ID" value="XM_040936724.1"/>
</dbReference>
<evidence type="ECO:0000313" key="2">
    <source>
        <dbReference type="EMBL" id="KAF1849199.1"/>
    </source>
</evidence>
<dbReference type="Proteomes" id="UP000800039">
    <property type="component" value="Unassembled WGS sequence"/>
</dbReference>
<feature type="compositionally biased region" description="Pro residues" evidence="1">
    <location>
        <begin position="1"/>
        <end position="12"/>
    </location>
</feature>
<keyword evidence="3" id="KW-1185">Reference proteome</keyword>
<dbReference type="OrthoDB" id="3795901at2759"/>
<evidence type="ECO:0000313" key="3">
    <source>
        <dbReference type="Proteomes" id="UP000800039"/>
    </source>
</evidence>
<feature type="region of interest" description="Disordered" evidence="1">
    <location>
        <begin position="1"/>
        <end position="78"/>
    </location>
</feature>
<organism evidence="2 3">
    <name type="scientific">Cucurbitaria berberidis CBS 394.84</name>
    <dbReference type="NCBI Taxonomy" id="1168544"/>
    <lineage>
        <taxon>Eukaryota</taxon>
        <taxon>Fungi</taxon>
        <taxon>Dikarya</taxon>
        <taxon>Ascomycota</taxon>
        <taxon>Pezizomycotina</taxon>
        <taxon>Dothideomycetes</taxon>
        <taxon>Pleosporomycetidae</taxon>
        <taxon>Pleosporales</taxon>
        <taxon>Pleosporineae</taxon>
        <taxon>Cucurbitariaceae</taxon>
        <taxon>Cucurbitaria</taxon>
    </lineage>
</organism>
<dbReference type="AlphaFoldDB" id="A0A9P4LCI4"/>
<protein>
    <recommendedName>
        <fullName evidence="4">F-box domain-containing protein</fullName>
    </recommendedName>
</protein>
<name>A0A9P4LCI4_9PLEO</name>
<proteinExistence type="predicted"/>
<evidence type="ECO:0008006" key="4">
    <source>
        <dbReference type="Google" id="ProtNLM"/>
    </source>
</evidence>
<sequence length="413" mass="46055">MEFGHPPPPSTPGPSNGNSIIMESQHTSVPPSPYGPPPSPFASLMAPVAEQPAAATSKTKAKQRARTGAGVKKAPLKKKSNGTSLKLVASGQKAPFRFMDLPGEIRNIVYQHTYANPKQALLVHRPRMASLRSRTRFDRARPLASDVIGNELDSAISGSKATRPIIKPRSKAGLTLRETNRPYSGLTQVCKLLRYEYRPIYMQKQEIGMDLTDIVEYLQAFYYEAPTRFANLPAPGRRETDLPFGGNLTIAIGDKPNEKELAADGIEAFPLLEIWANSFKIEAGFGRYLKVHYAPEDDGEAKDLYRLFGRCVLENRSCSPMNILWRTILRNRALASVRIHRKPAARHVSVFLSTFSPSVKPYIHIIFKKKYAEPWMTKFDSAIPKVPDWLADRGFSDMEYFDVKVGVEPAGVK</sequence>
<dbReference type="GeneID" id="63853974"/>
<comment type="caution">
    <text evidence="2">The sequence shown here is derived from an EMBL/GenBank/DDBJ whole genome shotgun (WGS) entry which is preliminary data.</text>
</comment>
<evidence type="ECO:0000256" key="1">
    <source>
        <dbReference type="SAM" id="MobiDB-lite"/>
    </source>
</evidence>
<feature type="compositionally biased region" description="Pro residues" evidence="1">
    <location>
        <begin position="30"/>
        <end position="40"/>
    </location>
</feature>
<reference evidence="2" key="1">
    <citation type="submission" date="2020-01" db="EMBL/GenBank/DDBJ databases">
        <authorList>
            <consortium name="DOE Joint Genome Institute"/>
            <person name="Haridas S."/>
            <person name="Albert R."/>
            <person name="Binder M."/>
            <person name="Bloem J."/>
            <person name="Labutti K."/>
            <person name="Salamov A."/>
            <person name="Andreopoulos B."/>
            <person name="Baker S.E."/>
            <person name="Barry K."/>
            <person name="Bills G."/>
            <person name="Bluhm B.H."/>
            <person name="Cannon C."/>
            <person name="Castanera R."/>
            <person name="Culley D.E."/>
            <person name="Daum C."/>
            <person name="Ezra D."/>
            <person name="Gonzalez J.B."/>
            <person name="Henrissat B."/>
            <person name="Kuo A."/>
            <person name="Liang C."/>
            <person name="Lipzen A."/>
            <person name="Lutzoni F."/>
            <person name="Magnuson J."/>
            <person name="Mondo S."/>
            <person name="Nolan M."/>
            <person name="Ohm R."/>
            <person name="Pangilinan J."/>
            <person name="Park H.-J."/>
            <person name="Ramirez L."/>
            <person name="Alfaro M."/>
            <person name="Sun H."/>
            <person name="Tritt A."/>
            <person name="Yoshinaga Y."/>
            <person name="Zwiers L.-H."/>
            <person name="Turgeon B.G."/>
            <person name="Goodwin S.B."/>
            <person name="Spatafora J.W."/>
            <person name="Crous P.W."/>
            <person name="Grigoriev I.V."/>
        </authorList>
    </citation>
    <scope>NUCLEOTIDE SEQUENCE</scope>
    <source>
        <strain evidence="2">CBS 394.84</strain>
    </source>
</reference>
<gene>
    <name evidence="2" type="ORF">K460DRAFT_404436</name>
</gene>